<dbReference type="InterPro" id="IPR003808">
    <property type="entry name" value="Fe-S_metab-assoc_dom"/>
</dbReference>
<dbReference type="AlphaFoldDB" id="A0A2T7BJ19"/>
<dbReference type="Pfam" id="PF02657">
    <property type="entry name" value="SufE"/>
    <property type="match status" value="1"/>
</dbReference>
<dbReference type="OrthoDB" id="9799320at2"/>
<organism evidence="3 4">
    <name type="scientific">Chitinophaga parva</name>
    <dbReference type="NCBI Taxonomy" id="2169414"/>
    <lineage>
        <taxon>Bacteria</taxon>
        <taxon>Pseudomonadati</taxon>
        <taxon>Bacteroidota</taxon>
        <taxon>Chitinophagia</taxon>
        <taxon>Chitinophagales</taxon>
        <taxon>Chitinophagaceae</taxon>
        <taxon>Chitinophaga</taxon>
    </lineage>
</organism>
<protein>
    <submittedName>
        <fullName evidence="3">Fe-S metabolism protein SufE</fullName>
    </submittedName>
</protein>
<evidence type="ECO:0000259" key="2">
    <source>
        <dbReference type="Pfam" id="PF02657"/>
    </source>
</evidence>
<dbReference type="RefSeq" id="WP_108688106.1">
    <property type="nucleotide sequence ID" value="NZ_QCYK01000002.1"/>
</dbReference>
<dbReference type="EMBL" id="QCYK01000002">
    <property type="protein sequence ID" value="PUZ26268.1"/>
    <property type="molecule type" value="Genomic_DNA"/>
</dbReference>
<sequence>MTINEIQDELISDFSFFDEWMDKYEHIISLGKNLPLIDPQYKTPENLIKGCQSQVWLHTDVVDGRLVFTADSDAVITKGLVSLMVAVLSNHTPKEILDADLYFIDKIGLSTHLSPTRSNGLLSMLKQMKLYALAYQNKAGSAS</sequence>
<evidence type="ECO:0000256" key="1">
    <source>
        <dbReference type="ARBA" id="ARBA00010282"/>
    </source>
</evidence>
<reference evidence="3 4" key="1">
    <citation type="submission" date="2018-04" db="EMBL/GenBank/DDBJ databases">
        <title>Chitinophaga fuyangensis sp. nov., isolated from soil in a chemical factory.</title>
        <authorList>
            <person name="Chen K."/>
        </authorList>
    </citation>
    <scope>NUCLEOTIDE SEQUENCE [LARGE SCALE GENOMIC DNA]</scope>
    <source>
        <strain evidence="3 4">LY-1</strain>
    </source>
</reference>
<feature type="domain" description="Fe-S metabolism associated" evidence="2">
    <location>
        <begin position="12"/>
        <end position="129"/>
    </location>
</feature>
<dbReference type="PANTHER" id="PTHR43597:SF5">
    <property type="entry name" value="SUFE-LIKE PROTEIN 2, CHLOROPLASTIC"/>
    <property type="match status" value="1"/>
</dbReference>
<dbReference type="Gene3D" id="3.90.1010.10">
    <property type="match status" value="1"/>
</dbReference>
<dbReference type="PANTHER" id="PTHR43597">
    <property type="entry name" value="SULFUR ACCEPTOR PROTEIN CSDE"/>
    <property type="match status" value="1"/>
</dbReference>
<keyword evidence="4" id="KW-1185">Reference proteome</keyword>
<comment type="similarity">
    <text evidence="1">Belongs to the SufE family.</text>
</comment>
<gene>
    <name evidence="3" type="ORF">DCC81_18765</name>
</gene>
<name>A0A2T7BJ19_9BACT</name>
<comment type="caution">
    <text evidence="3">The sequence shown here is derived from an EMBL/GenBank/DDBJ whole genome shotgun (WGS) entry which is preliminary data.</text>
</comment>
<proteinExistence type="inferred from homology"/>
<accession>A0A2T7BJ19</accession>
<dbReference type="SUPFAM" id="SSF82649">
    <property type="entry name" value="SufE/NifU"/>
    <property type="match status" value="1"/>
</dbReference>
<dbReference type="Proteomes" id="UP000244450">
    <property type="component" value="Unassembled WGS sequence"/>
</dbReference>
<evidence type="ECO:0000313" key="3">
    <source>
        <dbReference type="EMBL" id="PUZ26268.1"/>
    </source>
</evidence>
<evidence type="ECO:0000313" key="4">
    <source>
        <dbReference type="Proteomes" id="UP000244450"/>
    </source>
</evidence>